<evidence type="ECO:0000313" key="2">
    <source>
        <dbReference type="EMBL" id="KAK4873059.1"/>
    </source>
</evidence>
<sequence length="133" mass="15195">MFSLLLILLIPAFTALLTPSREAIIENWVKLVDPYESVCACESGAILADINKLWVDYRYPSNKPCLNCYLSCIYKKMGVVDYNNNVIKSVYIELVLGTTEVMFNKCESMATNVTDMCKKFYEFDRCISKEMGL</sequence>
<name>A0AAN7SC69_9COLE</name>
<dbReference type="Proteomes" id="UP001353858">
    <property type="component" value="Unassembled WGS sequence"/>
</dbReference>
<reference evidence="3" key="1">
    <citation type="submission" date="2023-01" db="EMBL/GenBank/DDBJ databases">
        <title>Key to firefly adult light organ development and bioluminescence: homeobox transcription factors regulate luciferase expression and transportation to peroxisome.</title>
        <authorList>
            <person name="Fu X."/>
        </authorList>
    </citation>
    <scope>NUCLEOTIDE SEQUENCE [LARGE SCALE GENOMIC DNA]</scope>
</reference>
<accession>A0AAN7SC69</accession>
<protein>
    <submittedName>
        <fullName evidence="2">Uncharacterized protein</fullName>
    </submittedName>
</protein>
<dbReference type="SUPFAM" id="SSF47565">
    <property type="entry name" value="Insect pheromone/odorant-binding proteins"/>
    <property type="match status" value="1"/>
</dbReference>
<dbReference type="InterPro" id="IPR006170">
    <property type="entry name" value="PBP/GOBP"/>
</dbReference>
<evidence type="ECO:0000313" key="3">
    <source>
        <dbReference type="Proteomes" id="UP001353858"/>
    </source>
</evidence>
<gene>
    <name evidence="2" type="ORF">RN001_015088</name>
</gene>
<dbReference type="EMBL" id="JARPUR010000007">
    <property type="protein sequence ID" value="KAK4873059.1"/>
    <property type="molecule type" value="Genomic_DNA"/>
</dbReference>
<keyword evidence="3" id="KW-1185">Reference proteome</keyword>
<proteinExistence type="predicted"/>
<keyword evidence="1" id="KW-0732">Signal</keyword>
<dbReference type="AlphaFoldDB" id="A0AAN7SC69"/>
<comment type="caution">
    <text evidence="2">The sequence shown here is derived from an EMBL/GenBank/DDBJ whole genome shotgun (WGS) entry which is preliminary data.</text>
</comment>
<dbReference type="InterPro" id="IPR036728">
    <property type="entry name" value="PBP_GOBP_sf"/>
</dbReference>
<evidence type="ECO:0000256" key="1">
    <source>
        <dbReference type="SAM" id="SignalP"/>
    </source>
</evidence>
<dbReference type="CDD" id="cd23992">
    <property type="entry name" value="PBP_GOBP"/>
    <property type="match status" value="1"/>
</dbReference>
<feature type="chain" id="PRO_5042933941" evidence="1">
    <location>
        <begin position="16"/>
        <end position="133"/>
    </location>
</feature>
<dbReference type="Gene3D" id="1.10.238.20">
    <property type="entry name" value="Pheromone/general odorant binding protein domain"/>
    <property type="match status" value="1"/>
</dbReference>
<organism evidence="2 3">
    <name type="scientific">Aquatica leii</name>
    <dbReference type="NCBI Taxonomy" id="1421715"/>
    <lineage>
        <taxon>Eukaryota</taxon>
        <taxon>Metazoa</taxon>
        <taxon>Ecdysozoa</taxon>
        <taxon>Arthropoda</taxon>
        <taxon>Hexapoda</taxon>
        <taxon>Insecta</taxon>
        <taxon>Pterygota</taxon>
        <taxon>Neoptera</taxon>
        <taxon>Endopterygota</taxon>
        <taxon>Coleoptera</taxon>
        <taxon>Polyphaga</taxon>
        <taxon>Elateriformia</taxon>
        <taxon>Elateroidea</taxon>
        <taxon>Lampyridae</taxon>
        <taxon>Luciolinae</taxon>
        <taxon>Aquatica</taxon>
    </lineage>
</organism>
<dbReference type="Pfam" id="PF01395">
    <property type="entry name" value="PBP_GOBP"/>
    <property type="match status" value="1"/>
</dbReference>
<feature type="signal peptide" evidence="1">
    <location>
        <begin position="1"/>
        <end position="15"/>
    </location>
</feature>
<dbReference type="GO" id="GO:0005549">
    <property type="term" value="F:odorant binding"/>
    <property type="evidence" value="ECO:0007669"/>
    <property type="project" value="InterPro"/>
</dbReference>